<evidence type="ECO:0000313" key="2">
    <source>
        <dbReference type="EMBL" id="MBB2183729.1"/>
    </source>
</evidence>
<sequence length="145" mass="17104">MIKTFIKKSMLLFTLIVLVVYTVQAILQGKWGDTLFLWQLVFVSGLISLAQLLLSKFKSNYYLLEVIIEYVMVCIIVSMAGLALGWFKLYYLWQIFLYITPVYIIGYFLDLSRAKRDVDYINEKIKQRMERGKRFEPGDNKDEEC</sequence>
<feature type="transmembrane region" description="Helical" evidence="1">
    <location>
        <begin position="90"/>
        <end position="109"/>
    </location>
</feature>
<dbReference type="EMBL" id="JACEGA010000001">
    <property type="protein sequence ID" value="MBB2183729.1"/>
    <property type="molecule type" value="Genomic_DNA"/>
</dbReference>
<evidence type="ECO:0000256" key="1">
    <source>
        <dbReference type="SAM" id="Phobius"/>
    </source>
</evidence>
<keyword evidence="1" id="KW-0812">Transmembrane</keyword>
<keyword evidence="3" id="KW-1185">Reference proteome</keyword>
<accession>A0A839K3Y5</accession>
<feature type="transmembrane region" description="Helical" evidence="1">
    <location>
        <begin position="35"/>
        <end position="54"/>
    </location>
</feature>
<keyword evidence="1" id="KW-0472">Membrane</keyword>
<feature type="transmembrane region" description="Helical" evidence="1">
    <location>
        <begin position="61"/>
        <end position="84"/>
    </location>
</feature>
<dbReference type="RefSeq" id="WP_228353359.1">
    <property type="nucleotide sequence ID" value="NZ_JACEGA010000001.1"/>
</dbReference>
<dbReference type="AlphaFoldDB" id="A0A839K3Y5"/>
<proteinExistence type="predicted"/>
<gene>
    <name evidence="2" type="ORF">H0486_12690</name>
</gene>
<reference evidence="2 3" key="1">
    <citation type="submission" date="2020-07" db="EMBL/GenBank/DDBJ databases">
        <title>Characterization and genome sequencing of isolate MD1, a novel member within the family Lachnospiraceae.</title>
        <authorList>
            <person name="Rettenmaier R."/>
            <person name="Di Bello L."/>
            <person name="Zinser C."/>
            <person name="Scheitz K."/>
            <person name="Liebl W."/>
            <person name="Zverlov V."/>
        </authorList>
    </citation>
    <scope>NUCLEOTIDE SEQUENCE [LARGE SCALE GENOMIC DNA]</scope>
    <source>
        <strain evidence="2 3">MD1</strain>
    </source>
</reference>
<comment type="caution">
    <text evidence="2">The sequence shown here is derived from an EMBL/GenBank/DDBJ whole genome shotgun (WGS) entry which is preliminary data.</text>
</comment>
<dbReference type="Proteomes" id="UP000574276">
    <property type="component" value="Unassembled WGS sequence"/>
</dbReference>
<organism evidence="2 3">
    <name type="scientific">Variimorphobacter saccharofermentans</name>
    <dbReference type="NCBI Taxonomy" id="2755051"/>
    <lineage>
        <taxon>Bacteria</taxon>
        <taxon>Bacillati</taxon>
        <taxon>Bacillota</taxon>
        <taxon>Clostridia</taxon>
        <taxon>Lachnospirales</taxon>
        <taxon>Lachnospiraceae</taxon>
        <taxon>Variimorphobacter</taxon>
    </lineage>
</organism>
<name>A0A839K3Y5_9FIRM</name>
<keyword evidence="1" id="KW-1133">Transmembrane helix</keyword>
<protein>
    <submittedName>
        <fullName evidence="2">DUF3021 family protein</fullName>
    </submittedName>
</protein>
<evidence type="ECO:0000313" key="3">
    <source>
        <dbReference type="Proteomes" id="UP000574276"/>
    </source>
</evidence>